<gene>
    <name evidence="2" type="ORF">GTP56_25120</name>
</gene>
<proteinExistence type="predicted"/>
<evidence type="ECO:0000313" key="3">
    <source>
        <dbReference type="Proteomes" id="UP000469734"/>
    </source>
</evidence>
<dbReference type="Proteomes" id="UP000469734">
    <property type="component" value="Unassembled WGS sequence"/>
</dbReference>
<feature type="region of interest" description="Disordered" evidence="1">
    <location>
        <begin position="1"/>
        <end position="26"/>
    </location>
</feature>
<evidence type="ECO:0008006" key="4">
    <source>
        <dbReference type="Google" id="ProtNLM"/>
    </source>
</evidence>
<comment type="caution">
    <text evidence="2">The sequence shown here is derived from an EMBL/GenBank/DDBJ whole genome shotgun (WGS) entry which is preliminary data.</text>
</comment>
<evidence type="ECO:0000256" key="1">
    <source>
        <dbReference type="SAM" id="MobiDB-lite"/>
    </source>
</evidence>
<protein>
    <recommendedName>
        <fullName evidence="4">ATP-binding protein</fullName>
    </recommendedName>
</protein>
<organism evidence="2 3">
    <name type="scientific">Duganella margarita</name>
    <dbReference type="NCBI Taxonomy" id="2692170"/>
    <lineage>
        <taxon>Bacteria</taxon>
        <taxon>Pseudomonadati</taxon>
        <taxon>Pseudomonadota</taxon>
        <taxon>Betaproteobacteria</taxon>
        <taxon>Burkholderiales</taxon>
        <taxon>Oxalobacteraceae</taxon>
        <taxon>Telluria group</taxon>
        <taxon>Duganella</taxon>
    </lineage>
</organism>
<dbReference type="EMBL" id="WWCR01000039">
    <property type="protein sequence ID" value="MYM75455.1"/>
    <property type="molecule type" value="Genomic_DNA"/>
</dbReference>
<evidence type="ECO:0000313" key="2">
    <source>
        <dbReference type="EMBL" id="MYM75455.1"/>
    </source>
</evidence>
<accession>A0A7X4H660</accession>
<dbReference type="AlphaFoldDB" id="A0A7X4H660"/>
<dbReference type="RefSeq" id="WP_161052140.1">
    <property type="nucleotide sequence ID" value="NZ_WWCR01000039.1"/>
</dbReference>
<sequence length="509" mass="56346">MIKQEKLPEQVVDDGDDEAHNPLSEKAKDKEKFFQKMFAFIRSPFMLSRNKSGTIHATILTGDVLETMPLTSARIGSKIKKMIRDEFGFRAPKQMVAELVEELQDQADDAPLEVHEVHHRVALGTKGQIFVDLHDEGNVVLEVDKHGYRRHDFAAEAPLFIRTAGMTALPDPVGAVGNLELLRSFLNYGTEGNWILLIAFILYSLRPHGPFVILVVLGTAGSSKSTFSRILRLLIDPSSVPTQALPKAISDLMITASNSHLLVFDNVRTLSVELSDALCQLATGGGSRTRTLYKDSEETLIHVKKPCILNGIDDVASQPDLVSRCILMELPTITVRRTEADLNSEFAASIDAIFAGLMETLSRTLAELDHVTDVPETRMADFARFGVAVERAMNWPKDSFKDAYAQNQQQQMSNSLGDDPLAAALRTLVKTEVEPDMAYTKTPTDLLAALREVATRNQVTNKAWPMSPHSLSKRLKKMDPALRACGIAAGFQHSGNRTITLTRLENFKK</sequence>
<reference evidence="2 3" key="1">
    <citation type="submission" date="2019-12" db="EMBL/GenBank/DDBJ databases">
        <title>Novel species isolated from a subtropical stream in China.</title>
        <authorList>
            <person name="Lu H."/>
        </authorList>
    </citation>
    <scope>NUCLEOTIDE SEQUENCE [LARGE SCALE GENOMIC DNA]</scope>
    <source>
        <strain evidence="2 3">FT134W</strain>
    </source>
</reference>
<name>A0A7X4H660_9BURK</name>